<gene>
    <name evidence="1" type="ORF">TH53_24880</name>
</gene>
<organism evidence="1 2">
    <name type="scientific">Pedobacter lusitanus</name>
    <dbReference type="NCBI Taxonomy" id="1503925"/>
    <lineage>
        <taxon>Bacteria</taxon>
        <taxon>Pseudomonadati</taxon>
        <taxon>Bacteroidota</taxon>
        <taxon>Sphingobacteriia</taxon>
        <taxon>Sphingobacteriales</taxon>
        <taxon>Sphingobacteriaceae</taxon>
        <taxon>Pedobacter</taxon>
    </lineage>
</organism>
<proteinExistence type="predicted"/>
<accession>A0A0D0FQG9</accession>
<evidence type="ECO:0000313" key="1">
    <source>
        <dbReference type="EMBL" id="KIO74714.1"/>
    </source>
</evidence>
<dbReference type="EMBL" id="JXRA01000146">
    <property type="protein sequence ID" value="KIO74714.1"/>
    <property type="molecule type" value="Genomic_DNA"/>
</dbReference>
<reference evidence="1 2" key="1">
    <citation type="submission" date="2015-01" db="EMBL/GenBank/DDBJ databases">
        <title>Draft genome sequence of Pedobacter sp. NL19 isolated from sludge of an effluent treatment pond in an abandoned uranium mine.</title>
        <authorList>
            <person name="Santos T."/>
            <person name="Caetano T."/>
            <person name="Covas C."/>
            <person name="Cruz A."/>
            <person name="Mendo S."/>
        </authorList>
    </citation>
    <scope>NUCLEOTIDE SEQUENCE [LARGE SCALE GENOMIC DNA]</scope>
    <source>
        <strain evidence="1 2">NL19</strain>
    </source>
</reference>
<comment type="caution">
    <text evidence="1">The sequence shown here is derived from an EMBL/GenBank/DDBJ whole genome shotgun (WGS) entry which is preliminary data.</text>
</comment>
<dbReference type="Proteomes" id="UP000032049">
    <property type="component" value="Unassembled WGS sequence"/>
</dbReference>
<dbReference type="AlphaFoldDB" id="A0A0D0FQG9"/>
<dbReference type="RefSeq" id="WP_041886904.1">
    <property type="nucleotide sequence ID" value="NZ_CP157278.1"/>
</dbReference>
<name>A0A0D0FQG9_9SPHI</name>
<dbReference type="OrthoDB" id="883020at2"/>
<protein>
    <submittedName>
        <fullName evidence="1">Uncharacterized protein</fullName>
    </submittedName>
</protein>
<sequence>MKLSFGTEVNHQPNYFLEKIWKGLLSGPGNLDGSYQDYQRRHLEKFGKCWDGDTFGEFLEPKIHTIRRDLDNEWRAGMEIQLVINLNSTDEFQFAPILRCQSVQRIQIDYSNLINDNGPAVFVNYELLDKETLVRLAVNDGFATVEDFFLYFNEEFTGNLIHWTPLKYD</sequence>
<keyword evidence="2" id="KW-1185">Reference proteome</keyword>
<evidence type="ECO:0000313" key="2">
    <source>
        <dbReference type="Proteomes" id="UP000032049"/>
    </source>
</evidence>